<evidence type="ECO:0000256" key="1">
    <source>
        <dbReference type="ARBA" id="ARBA00013860"/>
    </source>
</evidence>
<keyword evidence="2 7" id="KW-0963">Cytoplasm</keyword>
<dbReference type="GO" id="GO:0003700">
    <property type="term" value="F:DNA-binding transcription factor activity"/>
    <property type="evidence" value="ECO:0007669"/>
    <property type="project" value="UniProtKB-UniRule"/>
</dbReference>
<dbReference type="InterPro" id="IPR038619">
    <property type="entry name" value="MraZ_sf"/>
</dbReference>
<gene>
    <name evidence="7 9" type="primary">mraZ</name>
    <name evidence="9" type="ORF">ENL96_00855</name>
</gene>
<dbReference type="PROSITE" id="PS51740">
    <property type="entry name" value="SPOVT_ABRB"/>
    <property type="match status" value="2"/>
</dbReference>
<comment type="caution">
    <text evidence="9">The sequence shown here is derived from an EMBL/GenBank/DDBJ whole genome shotgun (WGS) entry which is preliminary data.</text>
</comment>
<evidence type="ECO:0000259" key="8">
    <source>
        <dbReference type="PROSITE" id="PS51740"/>
    </source>
</evidence>
<feature type="domain" description="SpoVT-AbrB" evidence="8">
    <location>
        <begin position="78"/>
        <end position="121"/>
    </location>
</feature>
<dbReference type="Pfam" id="PF02381">
    <property type="entry name" value="MraZ"/>
    <property type="match status" value="2"/>
</dbReference>
<evidence type="ECO:0000256" key="7">
    <source>
        <dbReference type="HAMAP-Rule" id="MF_01008"/>
    </source>
</evidence>
<dbReference type="HAMAP" id="MF_01008">
    <property type="entry name" value="MraZ"/>
    <property type="match status" value="1"/>
</dbReference>
<dbReference type="CDD" id="cd16321">
    <property type="entry name" value="MraZ_C"/>
    <property type="match status" value="1"/>
</dbReference>
<feature type="domain" description="SpoVT-AbrB" evidence="8">
    <location>
        <begin position="7"/>
        <end position="49"/>
    </location>
</feature>
<comment type="similarity">
    <text evidence="7">Belongs to the MraZ family.</text>
</comment>
<dbReference type="GO" id="GO:2000143">
    <property type="term" value="P:negative regulation of DNA-templated transcription initiation"/>
    <property type="evidence" value="ECO:0007669"/>
    <property type="project" value="TreeGrafter"/>
</dbReference>
<keyword evidence="5 7" id="KW-0238">DNA-binding</keyword>
<dbReference type="InterPro" id="IPR037914">
    <property type="entry name" value="SpoVT-AbrB_sf"/>
</dbReference>
<dbReference type="GO" id="GO:0009295">
    <property type="term" value="C:nucleoid"/>
    <property type="evidence" value="ECO:0007669"/>
    <property type="project" value="UniProtKB-SubCell"/>
</dbReference>
<dbReference type="GO" id="GO:0005737">
    <property type="term" value="C:cytoplasm"/>
    <property type="evidence" value="ECO:0007669"/>
    <property type="project" value="UniProtKB-UniRule"/>
</dbReference>
<dbReference type="InterPro" id="IPR003444">
    <property type="entry name" value="MraZ"/>
</dbReference>
<dbReference type="AlphaFoldDB" id="A0A7C5USE7"/>
<dbReference type="CDD" id="cd16320">
    <property type="entry name" value="MraZ_N"/>
    <property type="match status" value="1"/>
</dbReference>
<comment type="subcellular location">
    <subcellularLocation>
        <location evidence="7">Cytoplasm</location>
        <location evidence="7">Nucleoid</location>
    </subcellularLocation>
</comment>
<dbReference type="PANTHER" id="PTHR34701">
    <property type="entry name" value="TRANSCRIPTIONAL REGULATOR MRAZ"/>
    <property type="match status" value="1"/>
</dbReference>
<reference evidence="9" key="1">
    <citation type="journal article" date="2020" name="mSystems">
        <title>Genome- and Community-Level Interaction Insights into Carbon Utilization and Element Cycling Functions of Hydrothermarchaeota in Hydrothermal Sediment.</title>
        <authorList>
            <person name="Zhou Z."/>
            <person name="Liu Y."/>
            <person name="Xu W."/>
            <person name="Pan J."/>
            <person name="Luo Z.H."/>
            <person name="Li M."/>
        </authorList>
    </citation>
    <scope>NUCLEOTIDE SEQUENCE [LARGE SCALE GENOMIC DNA]</scope>
    <source>
        <strain evidence="9">SpSt-1042</strain>
    </source>
</reference>
<proteinExistence type="inferred from homology"/>
<organism evidence="9">
    <name type="scientific">candidate division CPR3 bacterium</name>
    <dbReference type="NCBI Taxonomy" id="2268181"/>
    <lineage>
        <taxon>Bacteria</taxon>
        <taxon>Bacteria division CPR3</taxon>
    </lineage>
</organism>
<keyword evidence="3" id="KW-0677">Repeat</keyword>
<dbReference type="InterPro" id="IPR020603">
    <property type="entry name" value="MraZ_dom"/>
</dbReference>
<dbReference type="EMBL" id="DRVY01000023">
    <property type="protein sequence ID" value="HHR92049.1"/>
    <property type="molecule type" value="Genomic_DNA"/>
</dbReference>
<evidence type="ECO:0000256" key="3">
    <source>
        <dbReference type="ARBA" id="ARBA00022737"/>
    </source>
</evidence>
<name>A0A7C5USE7_UNCC3</name>
<sequence>MRLLIGEYQTKLTEKNRLAIPKQFRDVLGKEIVVTKGYEQCLWVVSVKSFDAFLYDLNNGPFLAKSIRETVRFLVGSACQVRLDKQGRFVVPQHLLKYSDLKRDVVFIGLSRWLEIWDKNKWEERIKDIEKRTDMISSEVIRLIKDKRNEKIGGS</sequence>
<dbReference type="PANTHER" id="PTHR34701:SF1">
    <property type="entry name" value="TRANSCRIPTIONAL REGULATOR MRAZ"/>
    <property type="match status" value="1"/>
</dbReference>
<keyword evidence="4 7" id="KW-0805">Transcription regulation</keyword>
<accession>A0A7C5USE7</accession>
<dbReference type="SUPFAM" id="SSF89447">
    <property type="entry name" value="AbrB/MazE/MraZ-like"/>
    <property type="match status" value="1"/>
</dbReference>
<dbReference type="Gene3D" id="3.40.1550.20">
    <property type="entry name" value="Transcriptional regulator MraZ domain"/>
    <property type="match status" value="1"/>
</dbReference>
<evidence type="ECO:0000256" key="4">
    <source>
        <dbReference type="ARBA" id="ARBA00023015"/>
    </source>
</evidence>
<dbReference type="InterPro" id="IPR035644">
    <property type="entry name" value="MraZ_C"/>
</dbReference>
<protein>
    <recommendedName>
        <fullName evidence="1 7">Transcriptional regulator MraZ</fullName>
    </recommendedName>
</protein>
<evidence type="ECO:0000256" key="5">
    <source>
        <dbReference type="ARBA" id="ARBA00023125"/>
    </source>
</evidence>
<evidence type="ECO:0000256" key="2">
    <source>
        <dbReference type="ARBA" id="ARBA00022490"/>
    </source>
</evidence>
<dbReference type="InterPro" id="IPR035642">
    <property type="entry name" value="MraZ_N"/>
</dbReference>
<dbReference type="InterPro" id="IPR007159">
    <property type="entry name" value="SpoVT-AbrB_dom"/>
</dbReference>
<keyword evidence="6 7" id="KW-0804">Transcription</keyword>
<dbReference type="NCBIfam" id="TIGR00242">
    <property type="entry name" value="division/cell wall cluster transcriptional repressor MraZ"/>
    <property type="match status" value="1"/>
</dbReference>
<evidence type="ECO:0000256" key="6">
    <source>
        <dbReference type="ARBA" id="ARBA00023163"/>
    </source>
</evidence>
<evidence type="ECO:0000313" key="9">
    <source>
        <dbReference type="EMBL" id="HHR92049.1"/>
    </source>
</evidence>
<dbReference type="GO" id="GO:0000976">
    <property type="term" value="F:transcription cis-regulatory region binding"/>
    <property type="evidence" value="ECO:0007669"/>
    <property type="project" value="TreeGrafter"/>
</dbReference>
<comment type="subunit">
    <text evidence="7">Forms oligomers.</text>
</comment>